<evidence type="ECO:0000259" key="13">
    <source>
        <dbReference type="Pfam" id="PF17655"/>
    </source>
</evidence>
<evidence type="ECO:0000256" key="2">
    <source>
        <dbReference type="ARBA" id="ARBA00022448"/>
    </source>
</evidence>
<evidence type="ECO:0000256" key="6">
    <source>
        <dbReference type="ARBA" id="ARBA00022958"/>
    </source>
</evidence>
<keyword evidence="15" id="KW-1185">Reference proteome</keyword>
<dbReference type="PANTHER" id="PTHR11767">
    <property type="entry name" value="INWARD RECTIFIER POTASSIUM CHANNEL"/>
    <property type="match status" value="1"/>
</dbReference>
<keyword evidence="9 11" id="KW-0472">Membrane</keyword>
<evidence type="ECO:0000256" key="4">
    <source>
        <dbReference type="ARBA" id="ARBA00022692"/>
    </source>
</evidence>
<dbReference type="InterPro" id="IPR013518">
    <property type="entry name" value="K_chnl_inward-rec_Kir_cyto"/>
</dbReference>
<evidence type="ECO:0000256" key="10">
    <source>
        <dbReference type="ARBA" id="ARBA00023303"/>
    </source>
</evidence>
<evidence type="ECO:0000256" key="5">
    <source>
        <dbReference type="ARBA" id="ARBA00022882"/>
    </source>
</evidence>
<evidence type="ECO:0000313" key="15">
    <source>
        <dbReference type="Proteomes" id="UP000077177"/>
    </source>
</evidence>
<dbReference type="STRING" id="1492898.SY85_04665"/>
<dbReference type="Pfam" id="PF07885">
    <property type="entry name" value="Ion_trans_2"/>
    <property type="match status" value="1"/>
</dbReference>
<keyword evidence="2" id="KW-0813">Transport</keyword>
<dbReference type="Gene3D" id="2.60.40.1400">
    <property type="entry name" value="G protein-activated inward rectifier potassium channel 1"/>
    <property type="match status" value="1"/>
</dbReference>
<evidence type="ECO:0000256" key="11">
    <source>
        <dbReference type="SAM" id="Phobius"/>
    </source>
</evidence>
<dbReference type="GO" id="GO:0005242">
    <property type="term" value="F:inward rectifier potassium channel activity"/>
    <property type="evidence" value="ECO:0007669"/>
    <property type="project" value="InterPro"/>
</dbReference>
<reference evidence="14 15" key="2">
    <citation type="journal article" date="2016" name="Int. J. Syst. Evol. Microbiol.">
        <title>Flavisolibacter tropicus sp. nov., isolated from tropical soil.</title>
        <authorList>
            <person name="Lee J.J."/>
            <person name="Kang M.S."/>
            <person name="Kim G.S."/>
            <person name="Lee C.S."/>
            <person name="Lim S."/>
            <person name="Lee J."/>
            <person name="Roh S.H."/>
            <person name="Kang H."/>
            <person name="Ha J.M."/>
            <person name="Bae S."/>
            <person name="Jung H.Y."/>
            <person name="Kim M.K."/>
        </authorList>
    </citation>
    <scope>NUCLEOTIDE SEQUENCE [LARGE SCALE GENOMIC DNA]</scope>
    <source>
        <strain evidence="14 15">LCS9</strain>
    </source>
</reference>
<keyword evidence="5" id="KW-0851">Voltage-gated channel</keyword>
<dbReference type="InterPro" id="IPR041647">
    <property type="entry name" value="IRK_C"/>
</dbReference>
<dbReference type="GO" id="GO:0034765">
    <property type="term" value="P:regulation of monoatomic ion transmembrane transport"/>
    <property type="evidence" value="ECO:0007669"/>
    <property type="project" value="TreeGrafter"/>
</dbReference>
<keyword evidence="6" id="KW-0630">Potassium</keyword>
<dbReference type="InterPro" id="IPR016449">
    <property type="entry name" value="K_chnl_inward-rec_Kir"/>
</dbReference>
<name>A0A172TSD4_9BACT</name>
<evidence type="ECO:0000313" key="14">
    <source>
        <dbReference type="EMBL" id="ANE49888.1"/>
    </source>
</evidence>
<gene>
    <name evidence="14" type="ORF">SY85_04665</name>
</gene>
<dbReference type="AlphaFoldDB" id="A0A172TSD4"/>
<organism evidence="14 15">
    <name type="scientific">Flavisolibacter tropicus</name>
    <dbReference type="NCBI Taxonomy" id="1492898"/>
    <lineage>
        <taxon>Bacteria</taxon>
        <taxon>Pseudomonadati</taxon>
        <taxon>Bacteroidota</taxon>
        <taxon>Chitinophagia</taxon>
        <taxon>Chitinophagales</taxon>
        <taxon>Chitinophagaceae</taxon>
        <taxon>Flavisolibacter</taxon>
    </lineage>
</organism>
<keyword evidence="8" id="KW-0406">Ion transport</keyword>
<evidence type="ECO:0000259" key="12">
    <source>
        <dbReference type="Pfam" id="PF07885"/>
    </source>
</evidence>
<dbReference type="GO" id="GO:1990573">
    <property type="term" value="P:potassium ion import across plasma membrane"/>
    <property type="evidence" value="ECO:0007669"/>
    <property type="project" value="TreeGrafter"/>
</dbReference>
<keyword evidence="4 11" id="KW-0812">Transmembrane</keyword>
<dbReference type="SUPFAM" id="SSF81296">
    <property type="entry name" value="E set domains"/>
    <property type="match status" value="1"/>
</dbReference>
<dbReference type="Pfam" id="PF17655">
    <property type="entry name" value="IRK_C"/>
    <property type="match status" value="1"/>
</dbReference>
<dbReference type="SUPFAM" id="SSF81324">
    <property type="entry name" value="Voltage-gated potassium channels"/>
    <property type="match status" value="1"/>
</dbReference>
<comment type="subcellular location">
    <subcellularLocation>
        <location evidence="1">Membrane</location>
        <topology evidence="1">Multi-pass membrane protein</topology>
    </subcellularLocation>
</comment>
<evidence type="ECO:0000256" key="7">
    <source>
        <dbReference type="ARBA" id="ARBA00022989"/>
    </source>
</evidence>
<dbReference type="InterPro" id="IPR014756">
    <property type="entry name" value="Ig_E-set"/>
</dbReference>
<feature type="transmembrane region" description="Helical" evidence="11">
    <location>
        <begin position="63"/>
        <end position="85"/>
    </location>
</feature>
<evidence type="ECO:0000256" key="3">
    <source>
        <dbReference type="ARBA" id="ARBA00022538"/>
    </source>
</evidence>
<feature type="domain" description="Potassium channel" evidence="12">
    <location>
        <begin position="79"/>
        <end position="150"/>
    </location>
</feature>
<dbReference type="RefSeq" id="WP_066402032.1">
    <property type="nucleotide sequence ID" value="NZ_CP011390.1"/>
</dbReference>
<dbReference type="PRINTS" id="PR01320">
    <property type="entry name" value="KIRCHANNEL"/>
</dbReference>
<evidence type="ECO:0000256" key="1">
    <source>
        <dbReference type="ARBA" id="ARBA00004141"/>
    </source>
</evidence>
<dbReference type="GO" id="GO:0034702">
    <property type="term" value="C:monoatomic ion channel complex"/>
    <property type="evidence" value="ECO:0007669"/>
    <property type="project" value="UniProtKB-KW"/>
</dbReference>
<dbReference type="Gene3D" id="1.10.287.70">
    <property type="match status" value="1"/>
</dbReference>
<sequence>MPSFKINPFSKKNPDTGFGAQASNIGGRFLNKDGTFNLHKRGIPWLNRTSVYSYLLELSWLRFLGLILAFYLIVNSLFTCVYFLIGEDQLQGLLSKTSWGRIRELFYFSSQTFTTVGYGRINPVSDGADIVASIEAFCGWLFFALVTGLLYGRFSRPRAFVSFSENALISPFKDGWAFMFRMVPYKGNHHLTEARVNVTISLLLPNDDRPEYQFFQLALERSRIDMFNMNWTVVHPIDGESPLLNLTEEEIKQTDLEVMVQMTGFDSIFSNQVTQRTSYTYNEVIWGAKFKPMYHESADNATTILDLNKLNAFEKLDVVSKNDWKAM</sequence>
<feature type="domain" description="Inward rectifier potassium channel C-terminal" evidence="13">
    <location>
        <begin position="161"/>
        <end position="317"/>
    </location>
</feature>
<dbReference type="EMBL" id="CP011390">
    <property type="protein sequence ID" value="ANE49888.1"/>
    <property type="molecule type" value="Genomic_DNA"/>
</dbReference>
<dbReference type="OrthoDB" id="9813518at2"/>
<feature type="transmembrane region" description="Helical" evidence="11">
    <location>
        <begin position="130"/>
        <end position="151"/>
    </location>
</feature>
<proteinExistence type="predicted"/>
<accession>A0A172TSD4</accession>
<evidence type="ECO:0000256" key="9">
    <source>
        <dbReference type="ARBA" id="ARBA00023136"/>
    </source>
</evidence>
<evidence type="ECO:0000256" key="8">
    <source>
        <dbReference type="ARBA" id="ARBA00023065"/>
    </source>
</evidence>
<dbReference type="Proteomes" id="UP000077177">
    <property type="component" value="Chromosome"/>
</dbReference>
<keyword evidence="7 11" id="KW-1133">Transmembrane helix</keyword>
<keyword evidence="10" id="KW-0407">Ion channel</keyword>
<dbReference type="KEGG" id="fla:SY85_04665"/>
<reference evidence="15" key="1">
    <citation type="submission" date="2015-01" db="EMBL/GenBank/DDBJ databases">
        <title>Flavisolibacter sp./LCS9/ whole genome sequencing.</title>
        <authorList>
            <person name="Kim M.K."/>
            <person name="Srinivasan S."/>
            <person name="Lee J.-J."/>
        </authorList>
    </citation>
    <scope>NUCLEOTIDE SEQUENCE [LARGE SCALE GENOMIC DNA]</scope>
    <source>
        <strain evidence="15">LCS9</strain>
    </source>
</reference>
<keyword evidence="3" id="KW-0633">Potassium transport</keyword>
<protein>
    <submittedName>
        <fullName evidence="14">Transporter</fullName>
    </submittedName>
</protein>
<dbReference type="GO" id="GO:0005886">
    <property type="term" value="C:plasma membrane"/>
    <property type="evidence" value="ECO:0007669"/>
    <property type="project" value="TreeGrafter"/>
</dbReference>
<dbReference type="InterPro" id="IPR013099">
    <property type="entry name" value="K_chnl_dom"/>
</dbReference>